<evidence type="ECO:0000313" key="1">
    <source>
        <dbReference type="EMBL" id="KZT41896.1"/>
    </source>
</evidence>
<dbReference type="PANTHER" id="PTHR17695">
    <property type="entry name" value="SMALL SUBUNIT PROCESSOME COMPONENT 20 HOMOLOG"/>
    <property type="match status" value="1"/>
</dbReference>
<dbReference type="SUPFAM" id="SSF48371">
    <property type="entry name" value="ARM repeat"/>
    <property type="match status" value="1"/>
</dbReference>
<dbReference type="AlphaFoldDB" id="A0A166GPZ7"/>
<dbReference type="InterPro" id="IPR016024">
    <property type="entry name" value="ARM-type_fold"/>
</dbReference>
<gene>
    <name evidence="1" type="ORF">SISSUDRAFT_176457</name>
</gene>
<name>A0A166GPZ7_9AGAM</name>
<dbReference type="OrthoDB" id="360653at2759"/>
<proteinExistence type="predicted"/>
<accession>A0A166GPZ7</accession>
<dbReference type="STRING" id="1314776.A0A166GPZ7"/>
<organism evidence="1 2">
    <name type="scientific">Sistotremastrum suecicum HHB10207 ss-3</name>
    <dbReference type="NCBI Taxonomy" id="1314776"/>
    <lineage>
        <taxon>Eukaryota</taxon>
        <taxon>Fungi</taxon>
        <taxon>Dikarya</taxon>
        <taxon>Basidiomycota</taxon>
        <taxon>Agaricomycotina</taxon>
        <taxon>Agaricomycetes</taxon>
        <taxon>Sistotremastrales</taxon>
        <taxon>Sistotremastraceae</taxon>
        <taxon>Sistotremastrum</taxon>
    </lineage>
</organism>
<dbReference type="EMBL" id="KV428017">
    <property type="protein sequence ID" value="KZT41896.1"/>
    <property type="molecule type" value="Genomic_DNA"/>
</dbReference>
<dbReference type="Proteomes" id="UP000076798">
    <property type="component" value="Unassembled WGS sequence"/>
</dbReference>
<reference evidence="1 2" key="1">
    <citation type="journal article" date="2016" name="Mol. Biol. Evol.">
        <title>Comparative Genomics of Early-Diverging Mushroom-Forming Fungi Provides Insights into the Origins of Lignocellulose Decay Capabilities.</title>
        <authorList>
            <person name="Nagy L.G."/>
            <person name="Riley R."/>
            <person name="Tritt A."/>
            <person name="Adam C."/>
            <person name="Daum C."/>
            <person name="Floudas D."/>
            <person name="Sun H."/>
            <person name="Yadav J.S."/>
            <person name="Pangilinan J."/>
            <person name="Larsson K.H."/>
            <person name="Matsuura K."/>
            <person name="Barry K."/>
            <person name="Labutti K."/>
            <person name="Kuo R."/>
            <person name="Ohm R.A."/>
            <person name="Bhattacharya S.S."/>
            <person name="Shirouzu T."/>
            <person name="Yoshinaga Y."/>
            <person name="Martin F.M."/>
            <person name="Grigoriev I.V."/>
            <person name="Hibbett D.S."/>
        </authorList>
    </citation>
    <scope>NUCLEOTIDE SEQUENCE [LARGE SCALE GENOMIC DNA]</scope>
    <source>
        <strain evidence="1 2">HHB10207 ss-3</strain>
    </source>
</reference>
<keyword evidence="2" id="KW-1185">Reference proteome</keyword>
<dbReference type="GO" id="GO:0032040">
    <property type="term" value="C:small-subunit processome"/>
    <property type="evidence" value="ECO:0007669"/>
    <property type="project" value="TreeGrafter"/>
</dbReference>
<protein>
    <submittedName>
        <fullName evidence="1">Uncharacterized protein</fullName>
    </submittedName>
</protein>
<dbReference type="PANTHER" id="PTHR17695:SF11">
    <property type="entry name" value="SMALL SUBUNIT PROCESSOME COMPONENT 20 HOMOLOG"/>
    <property type="match status" value="1"/>
</dbReference>
<sequence>MDEPENRFRHESHAASLKSVHLPSSLVDTHLDLELEDSDSHFFNALQLQRQLNLSPAFLRFANATEAKARSLPLLVHNWEEIVQCWIETIPSADDEALRALLDVLSKLIFDLRETLHPAHPKLLQSLLNILTPSISADTLTSLLSTLSSLFKHSFPPSQLEETWNEYRGATRKCNGDIQRAVAGVWGNVLRRLRGGEREKAVGLVVGSLGEDDGVLEAWIFISACKGVASALHSSSPALLTLLLTPYLASSNTEEEERIYILLRRTLTALIHHSSPDQFTLSQTLISAFSPSQDEQQRRRMLRLLTILASVRKGSRLTRTSSSNLSSKKLIKISESDHAKLLALLLDLSRQGGKSKESVELAVSLLCVEGAGVGSKVLDLVGVYLAPSPWPSPPSPPSTISTTSAVAKTTTNGTALALSFAQCLSALQYPHFKSLLRPLLLQNLPKYWEGDKERTIDALCVFWEGGFLGGSEVSDDVRLGMYEWVEDIVVRYEKNGLDGGEGEGVVCSFFSVSFGWGVNGFWFGLV</sequence>
<dbReference type="InterPro" id="IPR052575">
    <property type="entry name" value="SSU_processome_comp_20"/>
</dbReference>
<dbReference type="GO" id="GO:0030686">
    <property type="term" value="C:90S preribosome"/>
    <property type="evidence" value="ECO:0007669"/>
    <property type="project" value="TreeGrafter"/>
</dbReference>
<evidence type="ECO:0000313" key="2">
    <source>
        <dbReference type="Proteomes" id="UP000076798"/>
    </source>
</evidence>